<dbReference type="GO" id="GO:0030288">
    <property type="term" value="C:outer membrane-bounded periplasmic space"/>
    <property type="evidence" value="ECO:0007669"/>
    <property type="project" value="TreeGrafter"/>
</dbReference>
<gene>
    <name evidence="7" type="ORF">SAMN05216550_121129</name>
</gene>
<dbReference type="PRINTS" id="PR01715">
    <property type="entry name" value="FERRIBNDNGPP"/>
</dbReference>
<evidence type="ECO:0000256" key="4">
    <source>
        <dbReference type="ARBA" id="ARBA00022496"/>
    </source>
</evidence>
<dbReference type="PANTHER" id="PTHR30532:SF1">
    <property type="entry name" value="IRON(3+)-HYDROXAMATE-BINDING PROTEIN FHUD"/>
    <property type="match status" value="1"/>
</dbReference>
<name>A0AAQ1GMB4_9BURK</name>
<dbReference type="Proteomes" id="UP000183529">
    <property type="component" value="Unassembled WGS sequence"/>
</dbReference>
<dbReference type="InterPro" id="IPR002491">
    <property type="entry name" value="ABC_transptr_periplasmic_BD"/>
</dbReference>
<evidence type="ECO:0000313" key="7">
    <source>
        <dbReference type="EMBL" id="SEK12220.1"/>
    </source>
</evidence>
<dbReference type="PROSITE" id="PS50983">
    <property type="entry name" value="FE_B12_PBP"/>
    <property type="match status" value="1"/>
</dbReference>
<dbReference type="SUPFAM" id="SSF53807">
    <property type="entry name" value="Helical backbone' metal receptor"/>
    <property type="match status" value="1"/>
</dbReference>
<dbReference type="PANTHER" id="PTHR30532">
    <property type="entry name" value="IRON III DICITRATE-BINDING PERIPLASMIC PROTEIN"/>
    <property type="match status" value="1"/>
</dbReference>
<keyword evidence="4" id="KW-0406">Ion transport</keyword>
<dbReference type="InterPro" id="IPR051313">
    <property type="entry name" value="Bact_iron-sidero_bind"/>
</dbReference>
<dbReference type="GO" id="GO:1901678">
    <property type="term" value="P:iron coordination entity transport"/>
    <property type="evidence" value="ECO:0007669"/>
    <property type="project" value="UniProtKB-ARBA"/>
</dbReference>
<protein>
    <submittedName>
        <fullName evidence="7">Iron complex transport system substrate-binding protein</fullName>
    </submittedName>
</protein>
<dbReference type="RefSeq" id="WP_244144431.1">
    <property type="nucleotide sequence ID" value="NZ_CADFGN010000016.1"/>
</dbReference>
<comment type="similarity">
    <text evidence="2">Belongs to the bacterial solute-binding protein 8 family.</text>
</comment>
<dbReference type="Pfam" id="PF01497">
    <property type="entry name" value="Peripla_BP_2"/>
    <property type="match status" value="1"/>
</dbReference>
<keyword evidence="3" id="KW-0813">Transport</keyword>
<reference evidence="7 8" key="1">
    <citation type="submission" date="2016-10" db="EMBL/GenBank/DDBJ databases">
        <authorList>
            <person name="Varghese N."/>
            <person name="Submissions S."/>
        </authorList>
    </citation>
    <scope>NUCLEOTIDE SEQUENCE [LARGE SCALE GENOMIC DNA]</scope>
    <source>
        <strain evidence="7 8">LMG 22274</strain>
    </source>
</reference>
<dbReference type="CDD" id="cd01146">
    <property type="entry name" value="FhuD"/>
    <property type="match status" value="1"/>
</dbReference>
<keyword evidence="5" id="KW-0732">Signal</keyword>
<comment type="subcellular location">
    <subcellularLocation>
        <location evidence="1">Cell envelope</location>
    </subcellularLocation>
</comment>
<keyword evidence="4" id="KW-0410">Iron transport</keyword>
<comment type="caution">
    <text evidence="7">The sequence shown here is derived from an EMBL/GenBank/DDBJ whole genome shotgun (WGS) entry which is preliminary data.</text>
</comment>
<dbReference type="EMBL" id="FNZM01000021">
    <property type="protein sequence ID" value="SEK12220.1"/>
    <property type="molecule type" value="Genomic_DNA"/>
</dbReference>
<organism evidence="7 8">
    <name type="scientific">Paraburkholderia tropica</name>
    <dbReference type="NCBI Taxonomy" id="92647"/>
    <lineage>
        <taxon>Bacteria</taxon>
        <taxon>Pseudomonadati</taxon>
        <taxon>Pseudomonadota</taxon>
        <taxon>Betaproteobacteria</taxon>
        <taxon>Burkholderiales</taxon>
        <taxon>Burkholderiaceae</taxon>
        <taxon>Paraburkholderia</taxon>
    </lineage>
</organism>
<evidence type="ECO:0000256" key="2">
    <source>
        <dbReference type="ARBA" id="ARBA00008814"/>
    </source>
</evidence>
<evidence type="ECO:0000256" key="1">
    <source>
        <dbReference type="ARBA" id="ARBA00004196"/>
    </source>
</evidence>
<evidence type="ECO:0000259" key="6">
    <source>
        <dbReference type="PROSITE" id="PS50983"/>
    </source>
</evidence>
<feature type="domain" description="Fe/B12 periplasmic-binding" evidence="6">
    <location>
        <begin position="65"/>
        <end position="332"/>
    </location>
</feature>
<sequence length="333" mass="35571">MVNIADLFDEAIVARRRTAREPDAGRRRVLGRLAAWLVAPACLMPPSPAAFANEVARAAVGAPRRIVVLDWDLTEIVLSLGVVPVGVARPIWYTQLDGDPPLPDEVVDTGLLYQPNFEVLQRLAPDLIVITAWHAMLRPLLERIAPTLTVTLYAPGVAASRGDAYLNMRTQTRYLAHALGREPQADALLARLDATIVRSATQVRESGAARWPLYALRPIDGRHVTVYGPQGLFDGVMRELGLTNAWQGGTDAQGAAETDLAALAQRPEAGAVLVGMASSGVPPELAQSPLWRALPFVKDGRLHSIGKASPTGGPVSAMRFATQLAGALSGARS</sequence>
<keyword evidence="4" id="KW-0408">Iron</keyword>
<proteinExistence type="inferred from homology"/>
<evidence type="ECO:0000256" key="5">
    <source>
        <dbReference type="ARBA" id="ARBA00022729"/>
    </source>
</evidence>
<dbReference type="AlphaFoldDB" id="A0AAQ1GMB4"/>
<dbReference type="Gene3D" id="3.40.50.1980">
    <property type="entry name" value="Nitrogenase molybdenum iron protein domain"/>
    <property type="match status" value="2"/>
</dbReference>
<accession>A0AAQ1GMB4</accession>
<evidence type="ECO:0000313" key="8">
    <source>
        <dbReference type="Proteomes" id="UP000183529"/>
    </source>
</evidence>
<evidence type="ECO:0000256" key="3">
    <source>
        <dbReference type="ARBA" id="ARBA00022448"/>
    </source>
</evidence>